<sequence length="2397" mass="255077">MNYDAQQYSFPHGLATTSQLHLRQQQQQHQFQQQHHIFHQQQQQYSQAVPTSSVYHFQFGGAGGPINRVLQHKDVHSMGMSANMQQPAVASQSFVQQPFIKQAVPVALDGNSVVISSLNGMIYSQQKSHVNSLPDLEKRLVLQSEEDVAAQQGLIGVDMVAAPRLTEPSGDVLRQQLPSGMNVASQHIFYDKSDSSDWLQPSRVSSAGGAHQTKGGQSTLPSFSHVWSQLSQQKQVGQLQQHKHIQQYHSQQQTQHLFQQQQQQQQHISSWSGFIRNSSPQDTAEKSTVQTSVLPQEFKCLSAPQTSLLSTYNVCQEAPQTGKVIQFLDKDDAVQAQVFPSQSSAQSSTNYTENRPARAVTYTESGPPKFTVTLDSLSHSETFSLKHFSESSSDFKPAPVKFASGSASPMVLNNLQPPQEWQVPQQQVQLPKPFLHTSSMGSSFERCSSESSSFSSPPYTFTPPSSVDLMFSPDSCHLSKTASGSSPSSSSSLSSSSGRTSALSSSSSSFISSSSSSPTAGIPLWPGIHSTDAIVPMVTTASSVVSFTCTTATVVFSCSSVALTTTSVTSTTASPAERPHRPSVHSRLLPATVGTDTASLCPRSGSGSLATTLHSSAKQIQVPYSWHRMCENGVIVYVSPSGTILRSLEQICAYLLSDTTCKCGLDFDPCAESQPWTVGPGNKHLANLCNHRREVLALAAFHSSQAATADMAVETVKKRQPSKSASAEALIVAPLKKLKTSITNAVNRHAVSVGHFQGKPMSFSRHTAVAPTTLPVTGSCGSVYQGQMKSSFDDHRSGLRRIMRECFPQAALMTIDQDLTKIMRECFSQASFLIINQASQDLFYPQSPVYTHLAGISQRQTPRFHSTLWKTDTQSSPAAVPHSPRPYPANVLVQYSHCDHPQSTASLRHTPADVPSLGHRPLVDLRKSKSKRPKSKKEKQKLVNCIVDRSSPCSKTWTKVSKVAAVPSTSASFFGNPIVFVEQQTAIINSSIASCHMACTSPSPHCEAVKAATHRPVIDIVKTVTKRTADDTVRAATWQTASDMVKATTHQTASDTVKTATHQTASDMVKTATHQTAIDMVKTATHQTASDTVKAATCQPARETVPGSRISIVAIEAVRSQALRDLEKSTIVDKDEEDDQKTATDLDSNKSFSDTTDNNDSAYLSQTGSDLDRSDTADGLDSCSETKFAPVTSIYSQNLSKPSESRKSPELTHADEASQRMMISPADCVVLQRKPASKSQPQFCPVSAVGQLSSPAAESQVGPAVVIYRRPTDTLKDDMEVCQKSVPSCLTGDLSNLLASNNWNIPALQQVLAQYSSGQPGQLNSTLQNGRSQTVAHSQTLATGAHSQTLAPGAHSQTLATGAHSQTLATGAHSQTLAPGSHSQILASGAHSQTLAPGAHSQTLAPGAHSQTLATSAHSQTLAPGAHSQTVATGAHSQTLATGAHSQTLASGAHSQTLATGAHFPASNLLSAAARAQLHDQHKVHITSTFAHDQHKLHIPSTLAYDQHIPSTLAHDQHKVHIPSTLAHQQLSSAAVPPSLMDNLSGSSVSSSLCDLTAARVSPAVIGAATVTQSPHIQCLYPHMTKSASLVGNFMQLPAGSVAVNMLLPGNSHGQILPSDVIHTRTLTADREVTVEQGTPVGPGLLPQTSDAGHQMQLPVASVMASSLGPNVAQCSPEGNVLLLNNLSPRMIVSAAMPPVPVSIVTNVTQSVMPQVVPAISLKQTALGNQQTSAQVLGAGGPITGTTPQAVHGRHIVNPTCASTQLVGNPPPTAQIVNTLSLQGLRNQLVISGPMQQVSPSISQLSPALAAQILTHRGHQQLQQMSPSFLPSQLPTSASQNMVATVPLPALVAATSCSLDSTASAVVSANIHKNIEAHKLLDTAEMVNKVSVATDSLAPLSSSSLYAATSQPVFVIPQPRANPLVQVLAPAQTLNTSTSLTDIHLQQNALSQIFGQSASIDQSQLAVQQMVNAVSLSGVQQKQQLQIVQLQQLMLQQFHNQGQNIQGITLPLNQTSSHGQATGVATPALVSVPQQQAVQVRNSSSLHSSLSPLGQSYQLQQMPSVLAVQQVTSVSSGAAVGVMQIGGVQASGQHSQTGHSLQQQSLFSDSTSESSQTAIADVAAAASHEPQRLSTALTQHLATTCSQSAVTNLPVVKPCQPAKPKPKSKCKRSENKKSVHPETERNEEDVAATVQQILAQAVQQQRELSLAAKNQPLPPPKGKSKKSRSKTSQAAKEHDLGRLASISDDVTVLRSDHLPELSQPAGVLEPQYFIKSSLSDVHQSQHRVLAASSPGLLHVSTVTNSSPRQAATWEEHAVGDANPLGCSIKRSSISLKDHLSFIISKDKDGHSKRSTAEVQPQAKTWAGLTLQPTPLLTGFTSQLPATVSSDILFQSKI</sequence>
<keyword evidence="3" id="KW-1185">Reference proteome</keyword>
<feature type="compositionally biased region" description="Basic and acidic residues" evidence="1">
    <location>
        <begin position="1203"/>
        <end position="1218"/>
    </location>
</feature>
<dbReference type="PANTHER" id="PTHR16112:SF16">
    <property type="entry name" value="SIX-BANDED, ISOFORM H"/>
    <property type="match status" value="1"/>
</dbReference>
<protein>
    <recommendedName>
        <fullName evidence="4">MBD domain-containing protein</fullName>
    </recommendedName>
</protein>
<comment type="caution">
    <text evidence="2">The sequence shown here is derived from an EMBL/GenBank/DDBJ whole genome shotgun (WGS) entry which is preliminary data.</text>
</comment>
<feature type="region of interest" description="Disordered" evidence="1">
    <location>
        <begin position="1134"/>
        <end position="1219"/>
    </location>
</feature>
<feature type="region of interest" description="Disordered" evidence="1">
    <location>
        <begin position="904"/>
        <end position="941"/>
    </location>
</feature>
<dbReference type="GO" id="GO:0010369">
    <property type="term" value="C:chromocenter"/>
    <property type="evidence" value="ECO:0007669"/>
    <property type="project" value="TreeGrafter"/>
</dbReference>
<evidence type="ECO:0000313" key="2">
    <source>
        <dbReference type="EMBL" id="CAG5130774.1"/>
    </source>
</evidence>
<dbReference type="OrthoDB" id="641149at2759"/>
<proteinExistence type="predicted"/>
<dbReference type="GO" id="GO:0003682">
    <property type="term" value="F:chromatin binding"/>
    <property type="evidence" value="ECO:0007669"/>
    <property type="project" value="TreeGrafter"/>
</dbReference>
<feature type="region of interest" description="Disordered" evidence="1">
    <location>
        <begin position="2091"/>
        <end position="2113"/>
    </location>
</feature>
<gene>
    <name evidence="2" type="ORF">CUNI_LOCUS16332</name>
</gene>
<accession>A0A8S3ZMA9</accession>
<feature type="compositionally biased region" description="Polar residues" evidence="1">
    <location>
        <begin position="1149"/>
        <end position="1169"/>
    </location>
</feature>
<feature type="region of interest" description="Disordered" evidence="1">
    <location>
        <begin position="200"/>
        <end position="221"/>
    </location>
</feature>
<dbReference type="InterPro" id="IPR011049">
    <property type="entry name" value="Serralysin-like_metalloprot_C"/>
</dbReference>
<dbReference type="PANTHER" id="PTHR16112">
    <property type="entry name" value="METHYL-CPG BINDING PROTEIN, DROSOPHILA"/>
    <property type="match status" value="1"/>
</dbReference>
<feature type="region of interest" description="Disordered" evidence="1">
    <location>
        <begin position="1391"/>
        <end position="1454"/>
    </location>
</feature>
<feature type="compositionally biased region" description="Basic residues" evidence="1">
    <location>
        <begin position="928"/>
        <end position="939"/>
    </location>
</feature>
<dbReference type="EMBL" id="CAJHNH020004246">
    <property type="protein sequence ID" value="CAG5130774.1"/>
    <property type="molecule type" value="Genomic_DNA"/>
</dbReference>
<feature type="region of interest" description="Disordered" evidence="1">
    <location>
        <begin position="2210"/>
        <end position="2242"/>
    </location>
</feature>
<dbReference type="SUPFAM" id="SSF51120">
    <property type="entry name" value="beta-Roll"/>
    <property type="match status" value="1"/>
</dbReference>
<evidence type="ECO:0000256" key="1">
    <source>
        <dbReference type="SAM" id="MobiDB-lite"/>
    </source>
</evidence>
<feature type="compositionally biased region" description="Basic and acidic residues" evidence="1">
    <location>
        <begin position="2171"/>
        <end position="2184"/>
    </location>
</feature>
<evidence type="ECO:0008006" key="4">
    <source>
        <dbReference type="Google" id="ProtNLM"/>
    </source>
</evidence>
<name>A0A8S3ZMA9_9EUPU</name>
<dbReference type="Proteomes" id="UP000678393">
    <property type="component" value="Unassembled WGS sequence"/>
</dbReference>
<organism evidence="2 3">
    <name type="scientific">Candidula unifasciata</name>
    <dbReference type="NCBI Taxonomy" id="100452"/>
    <lineage>
        <taxon>Eukaryota</taxon>
        <taxon>Metazoa</taxon>
        <taxon>Spiralia</taxon>
        <taxon>Lophotrochozoa</taxon>
        <taxon>Mollusca</taxon>
        <taxon>Gastropoda</taxon>
        <taxon>Heterobranchia</taxon>
        <taxon>Euthyneura</taxon>
        <taxon>Panpulmonata</taxon>
        <taxon>Eupulmonata</taxon>
        <taxon>Stylommatophora</taxon>
        <taxon>Helicina</taxon>
        <taxon>Helicoidea</taxon>
        <taxon>Geomitridae</taxon>
        <taxon>Candidula</taxon>
    </lineage>
</organism>
<evidence type="ECO:0000313" key="3">
    <source>
        <dbReference type="Proteomes" id="UP000678393"/>
    </source>
</evidence>
<feature type="compositionally biased region" description="Polar residues" evidence="1">
    <location>
        <begin position="1193"/>
        <end position="1202"/>
    </location>
</feature>
<reference evidence="2" key="1">
    <citation type="submission" date="2021-04" db="EMBL/GenBank/DDBJ databases">
        <authorList>
            <consortium name="Molecular Ecology Group"/>
        </authorList>
    </citation>
    <scope>NUCLEOTIDE SEQUENCE</scope>
</reference>
<dbReference type="GO" id="GO:0005634">
    <property type="term" value="C:nucleus"/>
    <property type="evidence" value="ECO:0007669"/>
    <property type="project" value="TreeGrafter"/>
</dbReference>
<feature type="region of interest" description="Disordered" evidence="1">
    <location>
        <begin position="2156"/>
        <end position="2189"/>
    </location>
</feature>